<dbReference type="GO" id="GO:0005634">
    <property type="term" value="C:nucleus"/>
    <property type="evidence" value="ECO:0007669"/>
    <property type="project" value="UniProtKB-SubCell"/>
</dbReference>
<keyword evidence="5" id="KW-0804">Transcription</keyword>
<evidence type="ECO:0000256" key="1">
    <source>
        <dbReference type="ARBA" id="ARBA00004123"/>
    </source>
</evidence>
<evidence type="ECO:0000256" key="5">
    <source>
        <dbReference type="ARBA" id="ARBA00023163"/>
    </source>
</evidence>
<evidence type="ECO:0000256" key="3">
    <source>
        <dbReference type="ARBA" id="ARBA00023015"/>
    </source>
</evidence>
<organism evidence="10">
    <name type="scientific">Cacopsylla melanoneura</name>
    <dbReference type="NCBI Taxonomy" id="428564"/>
    <lineage>
        <taxon>Eukaryota</taxon>
        <taxon>Metazoa</taxon>
        <taxon>Ecdysozoa</taxon>
        <taxon>Arthropoda</taxon>
        <taxon>Hexapoda</taxon>
        <taxon>Insecta</taxon>
        <taxon>Pterygota</taxon>
        <taxon>Neoptera</taxon>
        <taxon>Paraneoptera</taxon>
        <taxon>Hemiptera</taxon>
        <taxon>Sternorrhyncha</taxon>
        <taxon>Psylloidea</taxon>
        <taxon>Psyllidae</taxon>
        <taxon>Psyllinae</taxon>
        <taxon>Cacopsylla</taxon>
    </lineage>
</organism>
<dbReference type="Pfam" id="PF18016">
    <property type="entry name" value="SAM_3"/>
    <property type="match status" value="1"/>
</dbReference>
<feature type="region of interest" description="Disordered" evidence="8">
    <location>
        <begin position="136"/>
        <end position="158"/>
    </location>
</feature>
<dbReference type="PANTHER" id="PTHR11037">
    <property type="entry name" value="TRANSCRIPTION FACTOR CP2"/>
    <property type="match status" value="1"/>
</dbReference>
<dbReference type="InterPro" id="IPR057520">
    <property type="entry name" value="GRHL1/CP2_C"/>
</dbReference>
<dbReference type="InterPro" id="IPR041418">
    <property type="entry name" value="SAM_3"/>
</dbReference>
<comment type="similarity">
    <text evidence="2">Belongs to the grh/CP2 family. CP2 subfamily.</text>
</comment>
<feature type="compositionally biased region" description="Low complexity" evidence="8">
    <location>
        <begin position="27"/>
        <end position="39"/>
    </location>
</feature>
<dbReference type="Pfam" id="PF04516">
    <property type="entry name" value="CP2"/>
    <property type="match status" value="1"/>
</dbReference>
<dbReference type="AlphaFoldDB" id="A0A8D9AYY3"/>
<dbReference type="EMBL" id="HBUF01591405">
    <property type="protein sequence ID" value="CAG6773530.1"/>
    <property type="molecule type" value="Transcribed_RNA"/>
</dbReference>
<feature type="domain" description="Grh/CP2 DB" evidence="9">
    <location>
        <begin position="206"/>
        <end position="442"/>
    </location>
</feature>
<evidence type="ECO:0000256" key="8">
    <source>
        <dbReference type="SAM" id="MobiDB-lite"/>
    </source>
</evidence>
<keyword evidence="6 7" id="KW-0539">Nucleus</keyword>
<dbReference type="InterPro" id="IPR013761">
    <property type="entry name" value="SAM/pointed_sf"/>
</dbReference>
<dbReference type="Pfam" id="PF25416">
    <property type="entry name" value="GRHL1_C"/>
    <property type="match status" value="1"/>
</dbReference>
<reference evidence="10" key="1">
    <citation type="submission" date="2021-05" db="EMBL/GenBank/DDBJ databases">
        <authorList>
            <person name="Alioto T."/>
            <person name="Alioto T."/>
            <person name="Gomez Garrido J."/>
        </authorList>
    </citation>
    <scope>NUCLEOTIDE SEQUENCE</scope>
</reference>
<dbReference type="Gene3D" id="1.10.150.50">
    <property type="entry name" value="Transcription Factor, Ets-1"/>
    <property type="match status" value="1"/>
</dbReference>
<evidence type="ECO:0000256" key="2">
    <source>
        <dbReference type="ARBA" id="ARBA00010852"/>
    </source>
</evidence>
<name>A0A8D9AYY3_9HEMI</name>
<dbReference type="GO" id="GO:0000978">
    <property type="term" value="F:RNA polymerase II cis-regulatory region sequence-specific DNA binding"/>
    <property type="evidence" value="ECO:0007669"/>
    <property type="project" value="TreeGrafter"/>
</dbReference>
<feature type="compositionally biased region" description="Basic and acidic residues" evidence="8">
    <location>
        <begin position="40"/>
        <end position="52"/>
    </location>
</feature>
<dbReference type="EMBL" id="HBUF01591404">
    <property type="protein sequence ID" value="CAG6773529.1"/>
    <property type="molecule type" value="Transcribed_RNA"/>
</dbReference>
<dbReference type="InterPro" id="IPR040167">
    <property type="entry name" value="TF_CP2-like"/>
</dbReference>
<dbReference type="SUPFAM" id="SSF47769">
    <property type="entry name" value="SAM/Pointed domain"/>
    <property type="match status" value="1"/>
</dbReference>
<sequence>MEVPLFGYVMPSSDLIDSKWDTWSSGVMSEGSSGVMGEETNGKRKMGERQDDSPGSSSWTEERGAKFLRLEAADQTVENGKSGSHVSAWHHVEDLASNLTSDFDGNFSGLGVDLNSGSYNLNDALLSLPSLTVFKEETPSPNHSQNQNENSNSRSAVDVSYHQQSPYHGSDSGSAHLEELTNLCPRSNSNEVTSTGSPPHNSVGIEDVRFQYVLGAATSIATKISEESLTYLNQGQSYEIKFKRLHQEGVRHFPAVRGRILRSVIRVSFHDRRLQYTEREQMSLWRATRPGDRILEVDLPLSYGICELVQDNASFNSIQFHWDPSKDVGVYIKVNCISTEFTAKKHGGEKGVPFRIQVDTFVEDAPPRHLHSASCQIKVFKLKGADRKHKQDKEKIMKRPPGERDKYQESYEYTVLTEVQYGADNPPPCTPALSVSPHLVDSSDSGHEPNNFQLVPSLSKDEPHNKAQEGDSAEFQDGQVPLTRDFTVTQVQNWLQARDFAAYMVTFANYTGVDMLRLSREDLKALCGLSEGIRLFNSIHPELLAHKRTIYLLVDSDSMVYHPIFLYRLTAAEMCSKLMRLLGVSPAQVTDFYLQGPNDIHVIITDELVHHLQDEAQYSVDLLRDVSDSERYRLLLKPVSATSSASSSSPTNVSG</sequence>
<keyword evidence="4 7" id="KW-0238">DNA-binding</keyword>
<evidence type="ECO:0000256" key="4">
    <source>
        <dbReference type="ARBA" id="ARBA00023125"/>
    </source>
</evidence>
<evidence type="ECO:0000256" key="6">
    <source>
        <dbReference type="ARBA" id="ARBA00023242"/>
    </source>
</evidence>
<keyword evidence="3" id="KW-0805">Transcription regulation</keyword>
<feature type="region of interest" description="Disordered" evidence="8">
    <location>
        <begin position="437"/>
        <end position="478"/>
    </location>
</feature>
<evidence type="ECO:0000313" key="10">
    <source>
        <dbReference type="EMBL" id="CAG6773530.1"/>
    </source>
</evidence>
<proteinExistence type="inferred from homology"/>
<dbReference type="GO" id="GO:0001228">
    <property type="term" value="F:DNA-binding transcription activator activity, RNA polymerase II-specific"/>
    <property type="evidence" value="ECO:0007669"/>
    <property type="project" value="TreeGrafter"/>
</dbReference>
<evidence type="ECO:0000259" key="9">
    <source>
        <dbReference type="PROSITE" id="PS51968"/>
    </source>
</evidence>
<dbReference type="InterPro" id="IPR007604">
    <property type="entry name" value="CP2"/>
</dbReference>
<feature type="region of interest" description="Disordered" evidence="8">
    <location>
        <begin position="27"/>
        <end position="61"/>
    </location>
</feature>
<accession>A0A8D9AYY3</accession>
<dbReference type="PANTHER" id="PTHR11037:SF21">
    <property type="entry name" value="GEMINI, ISOFORM C"/>
    <property type="match status" value="1"/>
</dbReference>
<evidence type="ECO:0000256" key="7">
    <source>
        <dbReference type="PROSITE-ProRule" id="PRU01313"/>
    </source>
</evidence>
<dbReference type="EMBL" id="HBUF01346294">
    <property type="protein sequence ID" value="CAG6709645.1"/>
    <property type="molecule type" value="Transcribed_RNA"/>
</dbReference>
<dbReference type="PROSITE" id="PS51968">
    <property type="entry name" value="GRH_CP2_DB"/>
    <property type="match status" value="1"/>
</dbReference>
<comment type="subcellular location">
    <subcellularLocation>
        <location evidence="1 7">Nucleus</location>
    </subcellularLocation>
</comment>
<protein>
    <submittedName>
        <fullName evidence="10">Alpha-globin transcription factor CP2</fullName>
    </submittedName>
</protein>
<feature type="compositionally biased region" description="Low complexity" evidence="8">
    <location>
        <begin position="139"/>
        <end position="155"/>
    </location>
</feature>
<feature type="compositionally biased region" description="Basic and acidic residues" evidence="8">
    <location>
        <begin position="459"/>
        <end position="469"/>
    </location>
</feature>